<comment type="caution">
    <text evidence="1">The sequence shown here is derived from an EMBL/GenBank/DDBJ whole genome shotgun (WGS) entry which is preliminary data.</text>
</comment>
<evidence type="ECO:0000313" key="1">
    <source>
        <dbReference type="EMBL" id="MBI6118992.1"/>
    </source>
</evidence>
<dbReference type="Proteomes" id="UP000635665">
    <property type="component" value="Unassembled WGS sequence"/>
</dbReference>
<dbReference type="SUPFAM" id="SSF52317">
    <property type="entry name" value="Class I glutamine amidotransferase-like"/>
    <property type="match status" value="1"/>
</dbReference>
<gene>
    <name evidence="1" type="ORF">I6U50_03045</name>
</gene>
<accession>A0ABS0TE79</accession>
<name>A0ABS0TE79_9FLAO</name>
<evidence type="ECO:0000313" key="2">
    <source>
        <dbReference type="Proteomes" id="UP000635665"/>
    </source>
</evidence>
<dbReference type="RefSeq" id="WP_198637803.1">
    <property type="nucleotide sequence ID" value="NZ_JAEHNY010000002.1"/>
</dbReference>
<dbReference type="EMBL" id="JAEHNY010000002">
    <property type="protein sequence ID" value="MBI6118992.1"/>
    <property type="molecule type" value="Genomic_DNA"/>
</dbReference>
<proteinExistence type="predicted"/>
<dbReference type="InterPro" id="IPR018695">
    <property type="entry name" value="DUF2194"/>
</dbReference>
<keyword evidence="2" id="KW-1185">Reference proteome</keyword>
<dbReference type="InterPro" id="IPR029062">
    <property type="entry name" value="Class_I_gatase-like"/>
</dbReference>
<dbReference type="PROSITE" id="PS51257">
    <property type="entry name" value="PROKAR_LIPOPROTEIN"/>
    <property type="match status" value="1"/>
</dbReference>
<organism evidence="1 2">
    <name type="scientific">Salegentibacter maritimus</name>
    <dbReference type="NCBI Taxonomy" id="2794347"/>
    <lineage>
        <taxon>Bacteria</taxon>
        <taxon>Pseudomonadati</taxon>
        <taxon>Bacteroidota</taxon>
        <taxon>Flavobacteriia</taxon>
        <taxon>Flavobacteriales</taxon>
        <taxon>Flavobacteriaceae</taxon>
        <taxon>Salegentibacter</taxon>
    </lineage>
</organism>
<sequence>MRIKLLINLLIYISLGFLVSFIAGCEADGEDSKSIKSNPRVLYDEISNTPLVAYILDAENDLSLKNSRHIRKTLNYAKIPFGEISQEDFNKEPGIPGSVKSIVIYNLAQLNPRAMDFLINFVANGGHLFIPTTGVDKNFGFLAGVKADADLQINTTAKGFLFKTDFIPGLKGKHYRNSTIHYGLKENNFKEEVEVLATAFSEESYPLIIKNRIEKGTVISFNTEQFSQKQERGLFFAAILEGLEGVPYPIANASSIMLDDFPAPLYNAKMEPVQSEMDLSQADFYSKVWWKDMLKLAKEEDIAYSAYVCFDYSNHTTPPFNFREWERSVLNGVNGADKLMLSIKNSNHELELHGYNHVSLTQADWPSKSYMGLSLQAVKKRWAARGYGELPKSYVPPSNIIDSTGFVALEENIPNIVYNASIYLGDFEDGGYREFDPEPYNYHFFNFPRITSGYALTSTQEFNQQSLYLYTGIWTHFIHPDDIYQIPGDEGLDSAGDYILRNINAYGWRVSDDGSPGLLPRFRDYIQGVKETFPLIRFLKVSEAAKITKNWRETTYQFSEGEKTVQVSAQTKNSAENENFWFVYISAENNNEIESYLTQNKRKYTKTPLLEGFLYNIQTFKNQLSLPKFKNNSPRNLQNSLLQEYKVYLSTKPSENQGDIEVERKIEELKSEISIANNFNRQTWIDLFKYLGWEGRQNEIWPLLEQKYSKNASSVYVALSVEFIAQSDYPNLETRRRWMLRQIELYPKNVDLRKDFIAYFGSDTEVQLSRNELLKLIDNANSAEDRFGYLSLLNEKFPETAFNLVKDIAPCREDFRSAASTISWIFADAGEYEKAILWSKCSKEIGEESVNNWRLQSGDYEFFKEKNFPIYIEYLIADNNKKAAQELLEIKACDKGLKPLAATIAYTYGNQGSFRKALEWSACADNFPVVERMQWLYALKNYNEVERLYANYSIKNNLKEKELIQAFMAEYYLGRGQITKAWKLTSQLVDSEKKERLRRQLNKDVRYLSSLEKRMLLKGYPPLFYPEVAAQLKHNLRITEGDFLSLKSNIISDRLDPTSFGTEAVYGIRDKKLHQHQFGLSYYKAYAIPVQESLKNNIDEQLPGLIYRFKSRERLEKINYGFGTRLEFNEVGKAYLHLNASASISIDSLYSSVQLSRKPAITGPAYSLDIYQTQLNIYEELQFKKKFRAILYLEGNHFSDDVQDIQALTGISMDVVLNDKSKFKPYSEISGMLGNSTRTGGYPYWTLDKRLYGGMGLAYEYLDENNFWKINLDAGYFLDTFSDEFQRYRGNITWPISKYLYFDARAEFYTLKNFYSNNFTFGLKYIFKEN</sequence>
<dbReference type="SUPFAM" id="SSF88713">
    <property type="entry name" value="Glycoside hydrolase/deacetylase"/>
    <property type="match status" value="1"/>
</dbReference>
<dbReference type="InterPro" id="IPR011330">
    <property type="entry name" value="Glyco_hydro/deAcase_b/a-brl"/>
</dbReference>
<reference evidence="1 2" key="1">
    <citation type="submission" date="2020-12" db="EMBL/GenBank/DDBJ databases">
        <title>Salegentibacter orientalis sp. nov., isolated from costal sediment.</title>
        <authorList>
            <person name="Lian F.-B."/>
        </authorList>
    </citation>
    <scope>NUCLEOTIDE SEQUENCE [LARGE SCALE GENOMIC DNA]</scope>
    <source>
        <strain evidence="1 2">F60176</strain>
    </source>
</reference>
<dbReference type="Gene3D" id="3.20.20.370">
    <property type="entry name" value="Glycoside hydrolase/deacetylase"/>
    <property type="match status" value="1"/>
</dbReference>
<protein>
    <submittedName>
        <fullName evidence="1">DUF2194 domain-containing protein</fullName>
    </submittedName>
</protein>
<dbReference type="Pfam" id="PF09960">
    <property type="entry name" value="DUF2194"/>
    <property type="match status" value="1"/>
</dbReference>